<dbReference type="Pfam" id="PF02811">
    <property type="entry name" value="PHP"/>
    <property type="match status" value="1"/>
</dbReference>
<evidence type="ECO:0000256" key="1">
    <source>
        <dbReference type="ARBA" id="ARBA00004496"/>
    </source>
</evidence>
<dbReference type="InterPro" id="IPR003141">
    <property type="entry name" value="Pol/His_phosphatase_N"/>
</dbReference>
<dbReference type="FunFam" id="1.10.10.1600:FF:000001">
    <property type="entry name" value="DNA polymerase III subunit alpha"/>
    <property type="match status" value="1"/>
</dbReference>
<dbReference type="Gene3D" id="1.10.10.1600">
    <property type="entry name" value="Bacterial DNA polymerase III alpha subunit, thumb domain"/>
    <property type="match status" value="1"/>
</dbReference>
<dbReference type="PANTHER" id="PTHR32294:SF0">
    <property type="entry name" value="DNA POLYMERASE III SUBUNIT ALPHA"/>
    <property type="match status" value="1"/>
</dbReference>
<dbReference type="InterPro" id="IPR004365">
    <property type="entry name" value="NA-bd_OB_tRNA"/>
</dbReference>
<dbReference type="InterPro" id="IPR012340">
    <property type="entry name" value="NA-bd_OB-fold"/>
</dbReference>
<reference evidence="11" key="1">
    <citation type="submission" date="2020-09" db="EMBL/GenBank/DDBJ databases">
        <authorList>
            <person name="Yoon J.-W."/>
        </authorList>
    </citation>
    <scope>NUCLEOTIDE SEQUENCE</scope>
    <source>
        <strain evidence="11">KMU-158</strain>
    </source>
</reference>
<keyword evidence="8" id="KW-0239">DNA-directed DNA polymerase</keyword>
<dbReference type="Pfam" id="PF17657">
    <property type="entry name" value="DNA_pol3_finger"/>
    <property type="match status" value="1"/>
</dbReference>
<dbReference type="FunFam" id="1.10.150.870:FF:000001">
    <property type="entry name" value="DNA polymerase III subunit alpha"/>
    <property type="match status" value="1"/>
</dbReference>
<dbReference type="GO" id="GO:0005737">
    <property type="term" value="C:cytoplasm"/>
    <property type="evidence" value="ECO:0007669"/>
    <property type="project" value="UniProtKB-SubCell"/>
</dbReference>
<dbReference type="NCBIfam" id="TIGR00594">
    <property type="entry name" value="polc"/>
    <property type="match status" value="1"/>
</dbReference>
<dbReference type="GO" id="GO:0003887">
    <property type="term" value="F:DNA-directed DNA polymerase activity"/>
    <property type="evidence" value="ECO:0007669"/>
    <property type="project" value="UniProtKB-KW"/>
</dbReference>
<dbReference type="Gene3D" id="3.20.20.140">
    <property type="entry name" value="Metal-dependent hydrolases"/>
    <property type="match status" value="1"/>
</dbReference>
<keyword evidence="5 11" id="KW-0808">Transferase</keyword>
<dbReference type="CDD" id="cd04485">
    <property type="entry name" value="DnaE_OBF"/>
    <property type="match status" value="1"/>
</dbReference>
<dbReference type="InterPro" id="IPR004013">
    <property type="entry name" value="PHP_dom"/>
</dbReference>
<dbReference type="EC" id="2.7.7.7" evidence="2"/>
<evidence type="ECO:0000259" key="10">
    <source>
        <dbReference type="SMART" id="SM00481"/>
    </source>
</evidence>
<feature type="domain" description="Polymerase/histidinol phosphatase N-terminal" evidence="10">
    <location>
        <begin position="7"/>
        <end position="74"/>
    </location>
</feature>
<protein>
    <recommendedName>
        <fullName evidence="3">DNA polymerase III subunit alpha</fullName>
        <ecNumber evidence="2">2.7.7.7</ecNumber>
    </recommendedName>
</protein>
<comment type="catalytic activity">
    <reaction evidence="9">
        <text>DNA(n) + a 2'-deoxyribonucleoside 5'-triphosphate = DNA(n+1) + diphosphate</text>
        <dbReference type="Rhea" id="RHEA:22508"/>
        <dbReference type="Rhea" id="RHEA-COMP:17339"/>
        <dbReference type="Rhea" id="RHEA-COMP:17340"/>
        <dbReference type="ChEBI" id="CHEBI:33019"/>
        <dbReference type="ChEBI" id="CHEBI:61560"/>
        <dbReference type="ChEBI" id="CHEBI:173112"/>
        <dbReference type="EC" id="2.7.7.7"/>
    </reaction>
</comment>
<evidence type="ECO:0000256" key="7">
    <source>
        <dbReference type="ARBA" id="ARBA00022705"/>
    </source>
</evidence>
<keyword evidence="6 11" id="KW-0548">Nucleotidyltransferase</keyword>
<evidence type="ECO:0000313" key="12">
    <source>
        <dbReference type="Proteomes" id="UP000610558"/>
    </source>
</evidence>
<dbReference type="InterPro" id="IPR029460">
    <property type="entry name" value="DNAPol_HHH"/>
</dbReference>
<dbReference type="InterPro" id="IPR041931">
    <property type="entry name" value="DNA_pol3_alpha_thumb_dom"/>
</dbReference>
<dbReference type="CDD" id="cd07433">
    <property type="entry name" value="PHP_PolIIIA_DnaE1"/>
    <property type="match status" value="1"/>
</dbReference>
<evidence type="ECO:0000256" key="5">
    <source>
        <dbReference type="ARBA" id="ARBA00022679"/>
    </source>
</evidence>
<dbReference type="InterPro" id="IPR011708">
    <property type="entry name" value="DNA_pol3_alpha_NTPase_dom"/>
</dbReference>
<dbReference type="InterPro" id="IPR016195">
    <property type="entry name" value="Pol/histidinol_Pase-like"/>
</dbReference>
<comment type="subcellular location">
    <subcellularLocation>
        <location evidence="1">Cytoplasm</location>
    </subcellularLocation>
</comment>
<dbReference type="SUPFAM" id="SSF50249">
    <property type="entry name" value="Nucleic acid-binding proteins"/>
    <property type="match status" value="1"/>
</dbReference>
<evidence type="ECO:0000256" key="2">
    <source>
        <dbReference type="ARBA" id="ARBA00012417"/>
    </source>
</evidence>
<dbReference type="GO" id="GO:0008408">
    <property type="term" value="F:3'-5' exonuclease activity"/>
    <property type="evidence" value="ECO:0007669"/>
    <property type="project" value="InterPro"/>
</dbReference>
<dbReference type="PANTHER" id="PTHR32294">
    <property type="entry name" value="DNA POLYMERASE III SUBUNIT ALPHA"/>
    <property type="match status" value="1"/>
</dbReference>
<evidence type="ECO:0000313" key="11">
    <source>
        <dbReference type="EMBL" id="MBD2858268.1"/>
    </source>
</evidence>
<evidence type="ECO:0000256" key="8">
    <source>
        <dbReference type="ARBA" id="ARBA00022932"/>
    </source>
</evidence>
<dbReference type="RefSeq" id="WP_190762948.1">
    <property type="nucleotide sequence ID" value="NZ_JACXLD010000002.1"/>
</dbReference>
<evidence type="ECO:0000256" key="9">
    <source>
        <dbReference type="ARBA" id="ARBA00049244"/>
    </source>
</evidence>
<name>A0A927BZ55_9GAMM</name>
<dbReference type="InterPro" id="IPR048472">
    <property type="entry name" value="DNA_pol_IIIA_C"/>
</dbReference>
<dbReference type="SUPFAM" id="SSF89550">
    <property type="entry name" value="PHP domain-like"/>
    <property type="match status" value="1"/>
</dbReference>
<dbReference type="Pfam" id="PF20914">
    <property type="entry name" value="DNA_pol_IIIA_C"/>
    <property type="match status" value="1"/>
</dbReference>
<dbReference type="Pfam" id="PF01336">
    <property type="entry name" value="tRNA_anti-codon"/>
    <property type="match status" value="1"/>
</dbReference>
<dbReference type="NCBIfam" id="NF004226">
    <property type="entry name" value="PRK05673.1"/>
    <property type="match status" value="1"/>
</dbReference>
<dbReference type="EMBL" id="JACXLD010000002">
    <property type="protein sequence ID" value="MBD2858268.1"/>
    <property type="molecule type" value="Genomic_DNA"/>
</dbReference>
<dbReference type="GO" id="GO:0006260">
    <property type="term" value="P:DNA replication"/>
    <property type="evidence" value="ECO:0007669"/>
    <property type="project" value="UniProtKB-KW"/>
</dbReference>
<evidence type="ECO:0000256" key="4">
    <source>
        <dbReference type="ARBA" id="ARBA00022490"/>
    </source>
</evidence>
<dbReference type="Gene3D" id="1.10.150.870">
    <property type="match status" value="1"/>
</dbReference>
<dbReference type="InterPro" id="IPR049821">
    <property type="entry name" value="PolIIIA_DnaE1_PHP"/>
</dbReference>
<dbReference type="Pfam" id="PF07733">
    <property type="entry name" value="DNA_pol3_alpha"/>
    <property type="match status" value="1"/>
</dbReference>
<dbReference type="Gene3D" id="2.40.50.140">
    <property type="entry name" value="Nucleic acid-binding proteins"/>
    <property type="match status" value="1"/>
</dbReference>
<dbReference type="Proteomes" id="UP000610558">
    <property type="component" value="Unassembled WGS sequence"/>
</dbReference>
<dbReference type="InterPro" id="IPR004805">
    <property type="entry name" value="DnaE2/DnaE/PolC"/>
</dbReference>
<keyword evidence="12" id="KW-1185">Reference proteome</keyword>
<organism evidence="11 12">
    <name type="scientific">Spongiibacter pelagi</name>
    <dbReference type="NCBI Taxonomy" id="2760804"/>
    <lineage>
        <taxon>Bacteria</taxon>
        <taxon>Pseudomonadati</taxon>
        <taxon>Pseudomonadota</taxon>
        <taxon>Gammaproteobacteria</taxon>
        <taxon>Cellvibrionales</taxon>
        <taxon>Spongiibacteraceae</taxon>
        <taxon>Spongiibacter</taxon>
    </lineage>
</organism>
<keyword evidence="7" id="KW-0235">DNA replication</keyword>
<evidence type="ECO:0000256" key="3">
    <source>
        <dbReference type="ARBA" id="ARBA00019114"/>
    </source>
</evidence>
<sequence length="1160" mass="130555">MSEPRFVHLRVHSEFSLVDSLVRVKGLCGKVAELQMPAVGLTDLSNFYGLIKFQKAAQGAGIKPIYGSDLLVRDDEDPSQVSTLCLLIQNETGYHNLTELISRAYLEGQYQGRAYVYRSWLEAAAEGLIALSGAREGDVGQLLLSSKADLAEQRLQWWMSLFPDRYYLELQRTGREHENDYLHGAVALADKMQCPVVATNDVRFLKPTDFEAHEARVCIRDGRVLDDPRRPRNYSDQQYLRSSEEMCELFSDIPEALQNSVEIAKRCNLTVSLGTYYLPEYPIPEGLTQDEFFRKISHEGLTERLDFLFDRSAPDFAEKEKEYRERLDFELNIILQMGFPGYFLIVMDFIQWAKDHDIPVGPGRGSGAGSLVAYALKITDLDPIEYDLLFERFLNPERVSMPDFDVDFCMEGRDRVINYVAENYGRDAVSQIITFGTMAAKAVVRDVARVQGKSYGLADKLSKLIPFEVGITLDKAIEQEEALRDFLANDEQAQEIWDMAKQLEGVVRGVGKHAGGVVIAPSKLTDFAPLFCDETGSGLVTQFDKGDVEEAGLVKFDFLGLRTLTIIDWALKIINAQRAKVDKDPLDIMAIPLDDQPTFSLLKSAETTAVFQLESRGMKELIKKLLPDCFEDIVALVALFRPGPLQSGMVDDFINRKHGRAELAFPHPQYQHECLQPILQPTYGIILYQEQVMQIAQEMGGYTLGGADLLRRAMGKKKPEEMEKQRGLFQAGAVEKGFSENLASNIFDLMEKFAGYGFNKSHSAAYALVSYQTAWLKTHYPAPFMAAVMSSELDNTDKIVVFIEECRNMKLDYKLPSVNEGQYMFTVNDRGQIVYGLGAIKGLGEGPVENIIAARDQGGPFKNLFDFCERTDPRKVNKRAIEALIRSGAFDDLGEDRAVLMAAMAEAVQVAEQAAKNADAGMVDLFGETLATEERDVYQEFRKVRSWNTKERLLGEKETLGLYVTGHPIDDYEAELRRFVPKRISDLNPDKQSQTIAGVVMSMRTMKNKRGDNMAFVLLDDRSARIEVSLFSDTYEQYRDKLEKDAVLVVEGVCSFDEFSGGKRMRVKTVRSLAEARQQYARELEVAFDRDNFNDEAVSRLKSALTPATGGSCPVVIRFRQAEGQGRIRLGEAWRVLPSDDLLARLEEQCGSKNVIITYN</sequence>
<comment type="caution">
    <text evidence="11">The sequence shown here is derived from an EMBL/GenBank/DDBJ whole genome shotgun (WGS) entry which is preliminary data.</text>
</comment>
<accession>A0A927BZ55</accession>
<dbReference type="InterPro" id="IPR040982">
    <property type="entry name" value="DNA_pol3_finger"/>
</dbReference>
<proteinExistence type="predicted"/>
<dbReference type="GO" id="GO:0003676">
    <property type="term" value="F:nucleic acid binding"/>
    <property type="evidence" value="ECO:0007669"/>
    <property type="project" value="InterPro"/>
</dbReference>
<dbReference type="AlphaFoldDB" id="A0A927BZ55"/>
<dbReference type="SMART" id="SM00481">
    <property type="entry name" value="POLIIIAc"/>
    <property type="match status" value="1"/>
</dbReference>
<gene>
    <name evidence="11" type="primary">dnaE</name>
    <name evidence="11" type="ORF">IB286_04540</name>
</gene>
<evidence type="ECO:0000256" key="6">
    <source>
        <dbReference type="ARBA" id="ARBA00022695"/>
    </source>
</evidence>
<dbReference type="Pfam" id="PF14579">
    <property type="entry name" value="HHH_6"/>
    <property type="match status" value="1"/>
</dbReference>
<keyword evidence="4" id="KW-0963">Cytoplasm</keyword>